<dbReference type="PRINTS" id="PR00342">
    <property type="entry name" value="RHESUSRHD"/>
</dbReference>
<keyword evidence="11" id="KW-1185">Reference proteome</keyword>
<evidence type="ECO:0000256" key="3">
    <source>
        <dbReference type="ARBA" id="ARBA00022448"/>
    </source>
</evidence>
<feature type="transmembrane region" description="Helical" evidence="8">
    <location>
        <begin position="274"/>
        <end position="294"/>
    </location>
</feature>
<evidence type="ECO:0000256" key="7">
    <source>
        <dbReference type="ARBA" id="ARBA00023177"/>
    </source>
</evidence>
<dbReference type="InterPro" id="IPR001905">
    <property type="entry name" value="Ammonium_transpt"/>
</dbReference>
<feature type="transmembrane region" description="Helical" evidence="8">
    <location>
        <begin position="300"/>
        <end position="318"/>
    </location>
</feature>
<dbReference type="Pfam" id="PF00909">
    <property type="entry name" value="Ammonium_transp"/>
    <property type="match status" value="1"/>
</dbReference>
<feature type="transmembrane region" description="Helical" evidence="8">
    <location>
        <begin position="171"/>
        <end position="192"/>
    </location>
</feature>
<feature type="transmembrane region" description="Helical" evidence="8">
    <location>
        <begin position="356"/>
        <end position="378"/>
    </location>
</feature>
<dbReference type="InterPro" id="IPR002229">
    <property type="entry name" value="RhesusRHD"/>
</dbReference>
<dbReference type="SUPFAM" id="SSF111352">
    <property type="entry name" value="Ammonium transporter"/>
    <property type="match status" value="1"/>
</dbReference>
<organism evidence="10 11">
    <name type="scientific">Arenibacter certesii</name>
    <dbReference type="NCBI Taxonomy" id="228955"/>
    <lineage>
        <taxon>Bacteria</taxon>
        <taxon>Pseudomonadati</taxon>
        <taxon>Bacteroidota</taxon>
        <taxon>Flavobacteriia</taxon>
        <taxon>Flavobacteriales</taxon>
        <taxon>Flavobacteriaceae</taxon>
        <taxon>Arenibacter</taxon>
    </lineage>
</organism>
<dbReference type="RefSeq" id="WP_026812064.1">
    <property type="nucleotide sequence ID" value="NZ_BMWP01000005.1"/>
</dbReference>
<comment type="similarity">
    <text evidence="2 8">Belongs to the ammonia transporter channel (TC 1.A.11.2) family.</text>
</comment>
<evidence type="ECO:0000256" key="8">
    <source>
        <dbReference type="RuleBase" id="RU362002"/>
    </source>
</evidence>
<feature type="transmembrane region" description="Helical" evidence="8">
    <location>
        <begin position="242"/>
        <end position="267"/>
    </location>
</feature>
<reference evidence="10" key="1">
    <citation type="journal article" date="2014" name="Int. J. Syst. Evol. Microbiol.">
        <title>Complete genome sequence of Corynebacterium casei LMG S-19264T (=DSM 44701T), isolated from a smear-ripened cheese.</title>
        <authorList>
            <consortium name="US DOE Joint Genome Institute (JGI-PGF)"/>
            <person name="Walter F."/>
            <person name="Albersmeier A."/>
            <person name="Kalinowski J."/>
            <person name="Ruckert C."/>
        </authorList>
    </citation>
    <scope>NUCLEOTIDE SEQUENCE</scope>
    <source>
        <strain evidence="10">KCTC 12113</strain>
    </source>
</reference>
<evidence type="ECO:0000256" key="2">
    <source>
        <dbReference type="ARBA" id="ARBA00005887"/>
    </source>
</evidence>
<dbReference type="Gene3D" id="1.10.3430.10">
    <property type="entry name" value="Ammonium transporter AmtB like domains"/>
    <property type="match status" value="1"/>
</dbReference>
<accession>A0A918MJ52</accession>
<dbReference type="InterPro" id="IPR018047">
    <property type="entry name" value="Ammonium_transpt_CS"/>
</dbReference>
<feature type="transmembrane region" description="Helical" evidence="8">
    <location>
        <begin position="44"/>
        <end position="67"/>
    </location>
</feature>
<comment type="caution">
    <text evidence="10">The sequence shown here is derived from an EMBL/GenBank/DDBJ whole genome shotgun (WGS) entry which is preliminary data.</text>
</comment>
<dbReference type="GO" id="GO:0008519">
    <property type="term" value="F:ammonium channel activity"/>
    <property type="evidence" value="ECO:0007669"/>
    <property type="project" value="InterPro"/>
</dbReference>
<feature type="transmembrane region" description="Helical" evidence="8">
    <location>
        <begin position="106"/>
        <end position="125"/>
    </location>
</feature>
<keyword evidence="3 8" id="KW-0813">Transport</keyword>
<keyword evidence="6 8" id="KW-0472">Membrane</keyword>
<keyword evidence="4 8" id="KW-0812">Transmembrane</keyword>
<sequence>MDVGLFTANNIWMMICTALVFFMHLGFSLLEIGLTRQKNTINILFKNIFIICSGLILYYFIGFNLMYPGSFNGFLGFAGFGLDAPILANGSLDLSYNEGYTYWTDFLFQGMFAATAATIVSGAVAERIKLGQFMLFTVIYIAFIYPIVGSWQWGGGFLSTLGGEGAGFYDFAGSTLVHSVGGWAALMAIYVLGPRIGKFKEDGSPNAIPGHNIPLATAGVLILWLGWFGFNGGSVLSADPATTSIVLVTTCLAGAAGGIGSFILYYFRYKNFDLTMMLNGILGGLVGITAGADLMSPSEAILIGLIAGFVIIFGVALIDRLRLDDPVGAVAVHLICGIWGTLAVGIFGAKAGMTQFLYQLSGVAIIGLFCSLMAFIILTTIKKTSGIRVSTEEEEEGLDIHEHGMYAYADFRMNQHE</sequence>
<feature type="transmembrane region" description="Helical" evidence="8">
    <location>
        <begin position="132"/>
        <end position="151"/>
    </location>
</feature>
<comment type="subcellular location">
    <subcellularLocation>
        <location evidence="8">Cell membrane</location>
        <topology evidence="8">Multi-pass membrane protein</topology>
    </subcellularLocation>
    <subcellularLocation>
        <location evidence="1">Membrane</location>
        <topology evidence="1">Multi-pass membrane protein</topology>
    </subcellularLocation>
</comment>
<name>A0A918MJ52_9FLAO</name>
<feature type="transmembrane region" description="Helical" evidence="8">
    <location>
        <begin position="213"/>
        <end position="230"/>
    </location>
</feature>
<dbReference type="Proteomes" id="UP000634668">
    <property type="component" value="Unassembled WGS sequence"/>
</dbReference>
<dbReference type="InterPro" id="IPR029020">
    <property type="entry name" value="Ammonium/urea_transptr"/>
</dbReference>
<feature type="domain" description="Ammonium transporter AmtB-like" evidence="9">
    <location>
        <begin position="11"/>
        <end position="408"/>
    </location>
</feature>
<dbReference type="PROSITE" id="PS01219">
    <property type="entry name" value="AMMONIUM_TRANSP"/>
    <property type="match status" value="1"/>
</dbReference>
<gene>
    <name evidence="10" type="ORF">GCM10007383_10780</name>
</gene>
<dbReference type="NCBIfam" id="TIGR00836">
    <property type="entry name" value="amt"/>
    <property type="match status" value="1"/>
</dbReference>
<evidence type="ECO:0000256" key="4">
    <source>
        <dbReference type="ARBA" id="ARBA00022692"/>
    </source>
</evidence>
<protein>
    <recommendedName>
        <fullName evidence="8">Ammonium transporter</fullName>
    </recommendedName>
</protein>
<dbReference type="GO" id="GO:0097272">
    <property type="term" value="P:ammonium homeostasis"/>
    <property type="evidence" value="ECO:0007669"/>
    <property type="project" value="TreeGrafter"/>
</dbReference>
<keyword evidence="7 8" id="KW-0924">Ammonia transport</keyword>
<dbReference type="EMBL" id="BMWP01000005">
    <property type="protein sequence ID" value="GGW27268.1"/>
    <property type="molecule type" value="Genomic_DNA"/>
</dbReference>
<dbReference type="AlphaFoldDB" id="A0A918MJ52"/>
<feature type="transmembrane region" description="Helical" evidence="8">
    <location>
        <begin position="12"/>
        <end position="32"/>
    </location>
</feature>
<evidence type="ECO:0000313" key="11">
    <source>
        <dbReference type="Proteomes" id="UP000634668"/>
    </source>
</evidence>
<dbReference type="PANTHER" id="PTHR11730">
    <property type="entry name" value="AMMONIUM TRANSPORTER"/>
    <property type="match status" value="1"/>
</dbReference>
<dbReference type="GO" id="GO:0005886">
    <property type="term" value="C:plasma membrane"/>
    <property type="evidence" value="ECO:0007669"/>
    <property type="project" value="UniProtKB-SubCell"/>
</dbReference>
<dbReference type="InterPro" id="IPR024041">
    <property type="entry name" value="NH4_transpt_AmtB-like_dom"/>
</dbReference>
<evidence type="ECO:0000313" key="10">
    <source>
        <dbReference type="EMBL" id="GGW27268.1"/>
    </source>
</evidence>
<reference evidence="10" key="2">
    <citation type="submission" date="2020-09" db="EMBL/GenBank/DDBJ databases">
        <authorList>
            <person name="Sun Q."/>
            <person name="Kim S."/>
        </authorList>
    </citation>
    <scope>NUCLEOTIDE SEQUENCE</scope>
    <source>
        <strain evidence="10">KCTC 12113</strain>
    </source>
</reference>
<feature type="transmembrane region" description="Helical" evidence="8">
    <location>
        <begin position="330"/>
        <end position="350"/>
    </location>
</feature>
<evidence type="ECO:0000256" key="6">
    <source>
        <dbReference type="ARBA" id="ARBA00023136"/>
    </source>
</evidence>
<keyword evidence="5 8" id="KW-1133">Transmembrane helix</keyword>
<evidence type="ECO:0000256" key="5">
    <source>
        <dbReference type="ARBA" id="ARBA00022989"/>
    </source>
</evidence>
<dbReference type="PANTHER" id="PTHR11730:SF6">
    <property type="entry name" value="AMMONIUM TRANSPORTER"/>
    <property type="match status" value="1"/>
</dbReference>
<evidence type="ECO:0000256" key="1">
    <source>
        <dbReference type="ARBA" id="ARBA00004141"/>
    </source>
</evidence>
<evidence type="ECO:0000259" key="9">
    <source>
        <dbReference type="Pfam" id="PF00909"/>
    </source>
</evidence>
<proteinExistence type="inferred from homology"/>